<dbReference type="Pfam" id="PF00122">
    <property type="entry name" value="E1-E2_ATPase"/>
    <property type="match status" value="1"/>
</dbReference>
<dbReference type="InterPro" id="IPR001757">
    <property type="entry name" value="P_typ_ATPase"/>
</dbReference>
<evidence type="ECO:0000256" key="8">
    <source>
        <dbReference type="ARBA" id="ARBA00022989"/>
    </source>
</evidence>
<dbReference type="InterPro" id="IPR023299">
    <property type="entry name" value="ATPase_P-typ_cyto_dom_N"/>
</dbReference>
<dbReference type="GO" id="GO:0012505">
    <property type="term" value="C:endomembrane system"/>
    <property type="evidence" value="ECO:0007669"/>
    <property type="project" value="UniProtKB-SubCell"/>
</dbReference>
<keyword evidence="8 10" id="KW-1133">Transmembrane helix</keyword>
<keyword evidence="2" id="KW-0597">Phosphoprotein</keyword>
<dbReference type="SFLD" id="SFLDF00027">
    <property type="entry name" value="p-type_atpase"/>
    <property type="match status" value="1"/>
</dbReference>
<feature type="transmembrane region" description="Helical" evidence="10">
    <location>
        <begin position="83"/>
        <end position="101"/>
    </location>
</feature>
<dbReference type="Gene3D" id="2.70.150.10">
    <property type="entry name" value="Calcium-transporting ATPase, cytoplasmic transduction domain A"/>
    <property type="match status" value="1"/>
</dbReference>
<dbReference type="SUPFAM" id="SSF81653">
    <property type="entry name" value="Calcium ATPase, transduction domain A"/>
    <property type="match status" value="1"/>
</dbReference>
<feature type="transmembrane region" description="Helical" evidence="10">
    <location>
        <begin position="710"/>
        <end position="732"/>
    </location>
</feature>
<feature type="transmembrane region" description="Helical" evidence="10">
    <location>
        <begin position="744"/>
        <end position="761"/>
    </location>
</feature>
<dbReference type="SFLD" id="SFLDS00003">
    <property type="entry name" value="Haloacid_Dehalogenase"/>
    <property type="match status" value="1"/>
</dbReference>
<feature type="transmembrane region" description="Helical" evidence="10">
    <location>
        <begin position="245"/>
        <end position="264"/>
    </location>
</feature>
<name>A0A2H0W425_9BACT</name>
<dbReference type="SFLD" id="SFLDG00002">
    <property type="entry name" value="C1.7:_P-type_atpase_like"/>
    <property type="match status" value="1"/>
</dbReference>
<reference evidence="13" key="1">
    <citation type="submission" date="2017-09" db="EMBL/GenBank/DDBJ databases">
        <title>Depth-based differentiation of microbial function through sediment-hosted aquifers and enrichment of novel symbionts in the deep terrestrial subsurface.</title>
        <authorList>
            <person name="Probst A.J."/>
            <person name="Ladd B."/>
            <person name="Jarett J.K."/>
            <person name="Geller-Mcgrath D.E."/>
            <person name="Sieber C.M.K."/>
            <person name="Emerson J.B."/>
            <person name="Anantharaman K."/>
            <person name="Thomas B.C."/>
            <person name="Malmstrom R."/>
            <person name="Stieglmeier M."/>
            <person name="Klingl A."/>
            <person name="Woyke T."/>
            <person name="Ryan C.M."/>
            <person name="Banfield J.F."/>
        </authorList>
    </citation>
    <scope>NUCLEOTIDE SEQUENCE [LARGE SCALE GENOMIC DNA]</scope>
</reference>
<evidence type="ECO:0000259" key="11">
    <source>
        <dbReference type="SMART" id="SM00831"/>
    </source>
</evidence>
<sequence length="846" mass="93352">MDIFKYTLKSEAETIKEFNSSSTTGLSSKTAKELQKQHGKNVLINGELSWWKILLRQFKSAFIYLLIFAAIIALGLGEIIEGLMIMLFLLINAGLGFFQEYRSEKTAQLLKKYIISYVKILRDGKKIILKSEELIPGDIIFLETGDKIPADVRFLSLESLSVDESILTGETIPVNKTTASLKKLAIDYYQASNLGFSGTSIINGKAKAIVISSGAKTAVGKIAKLSTETKRISNFEKGIAKFSNFILKLVIFTLLIVFLVNVLIKGDSLNIVEMIIFSIALTVSVIPEALPLVTTFSLSRGAMNLAKKKIIVKRLSAIEDLGSIEVLCTDKTGTLTQNKLSVADVYSSSQNHEAILFCANLASAFDQEKKLEPFDIALWDKLTKTQQKDILTYTKINENTFDPKIKRNIVLVGQNKKHTIITRGAYESIMPLCQNLSTKNKKDIEAWIETEGKLGHRTMAIAQKADGKATTKLDQQTNFTFLGLISFVDSIKQSAYQIAKQAKILGVDIKIITGDSKDVAGAVAYKIGLTASPDEVITAEELDKLSPLKRVEALEKYAVFARVSPEQKYAIIETLQLNHEVGFLGEGINDAPVLKIAGVSIVVDSASDIAKEAADILLLQKDLKVILDGISEGRKIFANTTKYIKTTLVSNFGNFFAVAAASLMIDFLPMLPLQILLVNLLSDFPMIAIATDSVDDSELKSPKKYEINNIIIFSIVLGLLSMIFDFIFFGLFYKISPSVLQTNWFIGSILTELVLIFSIRTKSFFPTSKKPSGILSSLAVLAAVVTLAVPFTSWGQEVFKFTAPSLNHLAIILVIVIVYFIGTEALKLFFTYKFKEINHKNKLATT</sequence>
<dbReference type="Gene3D" id="3.40.1110.10">
    <property type="entry name" value="Calcium-transporting ATPase, cytoplasmic domain N"/>
    <property type="match status" value="1"/>
</dbReference>
<dbReference type="EMBL" id="PEZY01000012">
    <property type="protein sequence ID" value="PIS06054.1"/>
    <property type="molecule type" value="Genomic_DNA"/>
</dbReference>
<dbReference type="Pfam" id="PF00702">
    <property type="entry name" value="Hydrolase"/>
    <property type="match status" value="1"/>
</dbReference>
<comment type="caution">
    <text evidence="12">The sequence shown here is derived from an EMBL/GenBank/DDBJ whole genome shotgun (WGS) entry which is preliminary data.</text>
</comment>
<accession>A0A2H0W425</accession>
<dbReference type="InterPro" id="IPR008250">
    <property type="entry name" value="ATPase_P-typ_transduc_dom_A_sf"/>
</dbReference>
<dbReference type="Pfam" id="PF00690">
    <property type="entry name" value="Cation_ATPase_N"/>
    <property type="match status" value="1"/>
</dbReference>
<keyword evidence="3 10" id="KW-0812">Transmembrane</keyword>
<dbReference type="InterPro" id="IPR004014">
    <property type="entry name" value="ATPase_P-typ_cation-transptr_N"/>
</dbReference>
<evidence type="ECO:0000256" key="9">
    <source>
        <dbReference type="ARBA" id="ARBA00023136"/>
    </source>
</evidence>
<evidence type="ECO:0000256" key="4">
    <source>
        <dbReference type="ARBA" id="ARBA00022741"/>
    </source>
</evidence>
<dbReference type="Gene3D" id="3.40.50.1000">
    <property type="entry name" value="HAD superfamily/HAD-like"/>
    <property type="match status" value="1"/>
</dbReference>
<dbReference type="FunFam" id="2.70.150.10:FF:000160">
    <property type="entry name" value="Sarcoplasmic/endoplasmic reticulum calcium ATPase 1"/>
    <property type="match status" value="1"/>
</dbReference>
<dbReference type="GO" id="GO:0016887">
    <property type="term" value="F:ATP hydrolysis activity"/>
    <property type="evidence" value="ECO:0007669"/>
    <property type="project" value="InterPro"/>
</dbReference>
<dbReference type="InterPro" id="IPR023214">
    <property type="entry name" value="HAD_sf"/>
</dbReference>
<dbReference type="PRINTS" id="PR00120">
    <property type="entry name" value="HATPASE"/>
</dbReference>
<dbReference type="Proteomes" id="UP000229056">
    <property type="component" value="Unassembled WGS sequence"/>
</dbReference>
<dbReference type="Pfam" id="PF00689">
    <property type="entry name" value="Cation_ATPase_C"/>
    <property type="match status" value="1"/>
</dbReference>
<feature type="transmembrane region" description="Helical" evidence="10">
    <location>
        <begin position="773"/>
        <end position="794"/>
    </location>
</feature>
<dbReference type="SUPFAM" id="SSF56784">
    <property type="entry name" value="HAD-like"/>
    <property type="match status" value="1"/>
</dbReference>
<gene>
    <name evidence="12" type="ORF">COT80_04800</name>
</gene>
<keyword evidence="9 10" id="KW-0472">Membrane</keyword>
<evidence type="ECO:0000256" key="5">
    <source>
        <dbReference type="ARBA" id="ARBA00022840"/>
    </source>
</evidence>
<evidence type="ECO:0000256" key="10">
    <source>
        <dbReference type="SAM" id="Phobius"/>
    </source>
</evidence>
<comment type="subcellular location">
    <subcellularLocation>
        <location evidence="1">Endomembrane system</location>
        <topology evidence="1">Multi-pass membrane protein</topology>
    </subcellularLocation>
</comment>
<dbReference type="GO" id="GO:0016020">
    <property type="term" value="C:membrane"/>
    <property type="evidence" value="ECO:0007669"/>
    <property type="project" value="InterPro"/>
</dbReference>
<dbReference type="SUPFAM" id="SSF81665">
    <property type="entry name" value="Calcium ATPase, transmembrane domain M"/>
    <property type="match status" value="1"/>
</dbReference>
<evidence type="ECO:0000256" key="3">
    <source>
        <dbReference type="ARBA" id="ARBA00022692"/>
    </source>
</evidence>
<organism evidence="12 13">
    <name type="scientific">Candidatus Buchananbacteria bacterium CG10_big_fil_rev_8_21_14_0_10_33_19</name>
    <dbReference type="NCBI Taxonomy" id="1974525"/>
    <lineage>
        <taxon>Bacteria</taxon>
        <taxon>Candidatus Buchananiibacteriota</taxon>
    </lineage>
</organism>
<dbReference type="PRINTS" id="PR00119">
    <property type="entry name" value="CATATPASE"/>
</dbReference>
<feature type="transmembrane region" description="Helical" evidence="10">
    <location>
        <begin position="671"/>
        <end position="690"/>
    </location>
</feature>
<evidence type="ECO:0000256" key="2">
    <source>
        <dbReference type="ARBA" id="ARBA00022553"/>
    </source>
</evidence>
<evidence type="ECO:0000256" key="6">
    <source>
        <dbReference type="ARBA" id="ARBA00022842"/>
    </source>
</evidence>
<dbReference type="InterPro" id="IPR044492">
    <property type="entry name" value="P_typ_ATPase_HD_dom"/>
</dbReference>
<dbReference type="InterPro" id="IPR023298">
    <property type="entry name" value="ATPase_P-typ_TM_dom_sf"/>
</dbReference>
<evidence type="ECO:0000256" key="1">
    <source>
        <dbReference type="ARBA" id="ARBA00004127"/>
    </source>
</evidence>
<protein>
    <submittedName>
        <fullName evidence="12">Cation-transporting ATPase</fullName>
    </submittedName>
</protein>
<dbReference type="AlphaFoldDB" id="A0A2H0W425"/>
<dbReference type="SMART" id="SM00831">
    <property type="entry name" value="Cation_ATPase_N"/>
    <property type="match status" value="1"/>
</dbReference>
<dbReference type="InterPro" id="IPR036412">
    <property type="entry name" value="HAD-like_sf"/>
</dbReference>
<keyword evidence="5" id="KW-0067">ATP-binding</keyword>
<evidence type="ECO:0000313" key="12">
    <source>
        <dbReference type="EMBL" id="PIS06054.1"/>
    </source>
</evidence>
<dbReference type="InterPro" id="IPR006068">
    <property type="entry name" value="ATPase_P-typ_cation-transptr_C"/>
</dbReference>
<evidence type="ECO:0000313" key="13">
    <source>
        <dbReference type="Proteomes" id="UP000229056"/>
    </source>
</evidence>
<dbReference type="Gene3D" id="1.20.1110.10">
    <property type="entry name" value="Calcium-transporting ATPase, transmembrane domain"/>
    <property type="match status" value="1"/>
</dbReference>
<feature type="transmembrane region" description="Helical" evidence="10">
    <location>
        <begin position="61"/>
        <end position="77"/>
    </location>
</feature>
<keyword evidence="6" id="KW-0460">Magnesium</keyword>
<dbReference type="InterPro" id="IPR059000">
    <property type="entry name" value="ATPase_P-type_domA"/>
</dbReference>
<dbReference type="InterPro" id="IPR018303">
    <property type="entry name" value="ATPase_P-typ_P_site"/>
</dbReference>
<keyword evidence="7" id="KW-1278">Translocase</keyword>
<dbReference type="GO" id="GO:0005524">
    <property type="term" value="F:ATP binding"/>
    <property type="evidence" value="ECO:0007669"/>
    <property type="project" value="UniProtKB-KW"/>
</dbReference>
<feature type="domain" description="Cation-transporting P-type ATPase N-terminal" evidence="11">
    <location>
        <begin position="5"/>
        <end position="78"/>
    </location>
</feature>
<keyword evidence="4" id="KW-0547">Nucleotide-binding</keyword>
<feature type="transmembrane region" description="Helical" evidence="10">
    <location>
        <begin position="643"/>
        <end position="665"/>
    </location>
</feature>
<evidence type="ECO:0000256" key="7">
    <source>
        <dbReference type="ARBA" id="ARBA00022967"/>
    </source>
</evidence>
<dbReference type="NCBIfam" id="TIGR01494">
    <property type="entry name" value="ATPase_P-type"/>
    <property type="match status" value="2"/>
</dbReference>
<dbReference type="PANTHER" id="PTHR42861">
    <property type="entry name" value="CALCIUM-TRANSPORTING ATPASE"/>
    <property type="match status" value="1"/>
</dbReference>
<dbReference type="PROSITE" id="PS00154">
    <property type="entry name" value="ATPASE_E1_E2"/>
    <property type="match status" value="1"/>
</dbReference>
<proteinExistence type="predicted"/>
<feature type="transmembrane region" description="Helical" evidence="10">
    <location>
        <begin position="276"/>
        <end position="299"/>
    </location>
</feature>
<feature type="transmembrane region" description="Helical" evidence="10">
    <location>
        <begin position="806"/>
        <end position="830"/>
    </location>
</feature>